<sequence length="255" mass="28656">MTVDTNLLVDSYVDWITAAISAEVVDEEVVELTTPFLDRHNDHLQIYVEKQASDLYLLTDDGYIVGELKSSGVESRGRRREELLNRLLAGYGVDIVDGELQTKSTGQGLGQRMHSLVQAMLSVDDMFMLSQPSVHGIFFDDVAKFLDDSDVRYTPRAKFSGKSGLDHLVDFVIPKSRNAPERIVQILDTPRRDRVESMLFAVNDTRAARGSETEYYAIVNDLKNVPPEVVNAFSQYSVRAQPWSQREQLVQALAA</sequence>
<gene>
    <name evidence="3" type="ORF">J2S66_004855</name>
</gene>
<feature type="domain" description="DUF1828" evidence="1">
    <location>
        <begin position="34"/>
        <end position="123"/>
    </location>
</feature>
<keyword evidence="4" id="KW-1185">Reference proteome</keyword>
<organism evidence="3 4">
    <name type="scientific">Saccharothrix longispora</name>
    <dbReference type="NCBI Taxonomy" id="33920"/>
    <lineage>
        <taxon>Bacteria</taxon>
        <taxon>Bacillati</taxon>
        <taxon>Actinomycetota</taxon>
        <taxon>Actinomycetes</taxon>
        <taxon>Pseudonocardiales</taxon>
        <taxon>Pseudonocardiaceae</taxon>
        <taxon>Saccharothrix</taxon>
    </lineage>
</organism>
<dbReference type="InterPro" id="IPR014960">
    <property type="entry name" value="DUF1828"/>
</dbReference>
<accession>A0ABU1Q0S1</accession>
<evidence type="ECO:0000313" key="3">
    <source>
        <dbReference type="EMBL" id="MDR6596471.1"/>
    </source>
</evidence>
<evidence type="ECO:0008006" key="5">
    <source>
        <dbReference type="Google" id="ProtNLM"/>
    </source>
</evidence>
<dbReference type="InterPro" id="IPR014961">
    <property type="entry name" value="DUF1829"/>
</dbReference>
<evidence type="ECO:0000313" key="4">
    <source>
        <dbReference type="Proteomes" id="UP001268819"/>
    </source>
</evidence>
<dbReference type="Pfam" id="PF08862">
    <property type="entry name" value="DUF1829"/>
    <property type="match status" value="1"/>
</dbReference>
<reference evidence="3 4" key="1">
    <citation type="submission" date="2023-07" db="EMBL/GenBank/DDBJ databases">
        <title>Sequencing the genomes of 1000 actinobacteria strains.</title>
        <authorList>
            <person name="Klenk H.-P."/>
        </authorList>
    </citation>
    <scope>NUCLEOTIDE SEQUENCE [LARGE SCALE GENOMIC DNA]</scope>
    <source>
        <strain evidence="3 4">DSM 43749</strain>
    </source>
</reference>
<dbReference type="Pfam" id="PF08861">
    <property type="entry name" value="DUF1828"/>
    <property type="match status" value="1"/>
</dbReference>
<proteinExistence type="predicted"/>
<name>A0ABU1Q0S1_9PSEU</name>
<evidence type="ECO:0000259" key="1">
    <source>
        <dbReference type="Pfam" id="PF08861"/>
    </source>
</evidence>
<evidence type="ECO:0000259" key="2">
    <source>
        <dbReference type="Pfam" id="PF08862"/>
    </source>
</evidence>
<protein>
    <recommendedName>
        <fullName evidence="5">DUF1828 domain-containing protein</fullName>
    </recommendedName>
</protein>
<dbReference type="EMBL" id="JAVDSG010000001">
    <property type="protein sequence ID" value="MDR6596471.1"/>
    <property type="molecule type" value="Genomic_DNA"/>
</dbReference>
<dbReference type="Proteomes" id="UP001268819">
    <property type="component" value="Unassembled WGS sequence"/>
</dbReference>
<comment type="caution">
    <text evidence="3">The sequence shown here is derived from an EMBL/GenBank/DDBJ whole genome shotgun (WGS) entry which is preliminary data.</text>
</comment>
<dbReference type="RefSeq" id="WP_310309562.1">
    <property type="nucleotide sequence ID" value="NZ_BAAAXB010000001.1"/>
</dbReference>
<feature type="domain" description="DUF1829" evidence="2">
    <location>
        <begin position="161"/>
        <end position="246"/>
    </location>
</feature>